<organism evidence="3 4">
    <name type="scientific">Peptoniphilus senegalensis</name>
    <dbReference type="NCBI Taxonomy" id="1465757"/>
    <lineage>
        <taxon>Bacteria</taxon>
        <taxon>Bacillati</taxon>
        <taxon>Bacillota</taxon>
        <taxon>Tissierellia</taxon>
        <taxon>Tissierellales</taxon>
        <taxon>Peptoniphilaceae</taxon>
        <taxon>Peptoniphilus</taxon>
    </lineage>
</organism>
<comment type="caution">
    <text evidence="3">The sequence shown here is derived from an EMBL/GenBank/DDBJ whole genome shotgun (WGS) entry which is preliminary data.</text>
</comment>
<reference evidence="3 4" key="1">
    <citation type="submission" date="2024-04" db="EMBL/GenBank/DDBJ databases">
        <title>Human intestinal bacterial collection.</title>
        <authorList>
            <person name="Pauvert C."/>
            <person name="Hitch T.C.A."/>
            <person name="Clavel T."/>
        </authorList>
    </citation>
    <scope>NUCLEOTIDE SEQUENCE [LARGE SCALE GENOMIC DNA]</scope>
    <source>
        <strain evidence="3 4">CLA-SR-H019</strain>
    </source>
</reference>
<keyword evidence="4" id="KW-1185">Reference proteome</keyword>
<evidence type="ECO:0000313" key="3">
    <source>
        <dbReference type="EMBL" id="MEQ3346233.1"/>
    </source>
</evidence>
<evidence type="ECO:0000313" key="4">
    <source>
        <dbReference type="Proteomes" id="UP001491691"/>
    </source>
</evidence>
<protein>
    <submittedName>
        <fullName evidence="3">PocR ligand-binding domain-containing protein</fullName>
    </submittedName>
</protein>
<name>A0ABV1J192_9FIRM</name>
<dbReference type="Proteomes" id="UP001491691">
    <property type="component" value="Unassembled WGS sequence"/>
</dbReference>
<evidence type="ECO:0000256" key="1">
    <source>
        <dbReference type="SAM" id="Coils"/>
    </source>
</evidence>
<dbReference type="InterPro" id="IPR018771">
    <property type="entry name" value="PocR_dom"/>
</dbReference>
<dbReference type="EMBL" id="JBBNPP010000003">
    <property type="protein sequence ID" value="MEQ3346233.1"/>
    <property type="molecule type" value="Genomic_DNA"/>
</dbReference>
<sequence>MNTNKKYKEDIPNIKINEKYTDGRTDVDIYSIFGKEYLEEIQRVISDVTGLAFVTIDYKGEPLTEMTNFSKRCSHIRENSMCKKICELSDASGAIRAAVAKKTSIYFCPFNLLEVAIPIIINDKYLGAFIGGQVICEDAPDRVLRMQDQLLLDEIDFENLHLNAIDVNSKKYTFREFESIVKLVELIISEIVKKELISSYHENKNKKRIKDLEENIEKLEEKNLELKNKILTINNNLNKLFLNNMMESLSNLALIEEAENTSKYSEYLRNFFINSIEIDSDSINVVYKTLVNYFKMKEIQYKDRFKYEININDDVKDYTMPLKILISYVLAMCYLGLNFNDGDYYIRVDLSKDGDEVSTLIEDNGVGISKEAFEKLKDIHNISGEVGKIFDHIRNLEETFKNISNEKHKINIFEYYKKTVISIKYPIKS</sequence>
<keyword evidence="1" id="KW-0175">Coiled coil</keyword>
<dbReference type="InterPro" id="IPR036890">
    <property type="entry name" value="HATPase_C_sf"/>
</dbReference>
<dbReference type="RefSeq" id="WP_349188143.1">
    <property type="nucleotide sequence ID" value="NZ_JBBNPP010000003.1"/>
</dbReference>
<proteinExistence type="predicted"/>
<gene>
    <name evidence="3" type="ORF">AAA073_02150</name>
</gene>
<accession>A0ABV1J192</accession>
<feature type="domain" description="PocR" evidence="2">
    <location>
        <begin position="33"/>
        <end position="194"/>
    </location>
</feature>
<evidence type="ECO:0000259" key="2">
    <source>
        <dbReference type="Pfam" id="PF10114"/>
    </source>
</evidence>
<dbReference type="SUPFAM" id="SSF55874">
    <property type="entry name" value="ATPase domain of HSP90 chaperone/DNA topoisomerase II/histidine kinase"/>
    <property type="match status" value="1"/>
</dbReference>
<feature type="coiled-coil region" evidence="1">
    <location>
        <begin position="202"/>
        <end position="236"/>
    </location>
</feature>
<dbReference type="Pfam" id="PF10114">
    <property type="entry name" value="PocR"/>
    <property type="match status" value="1"/>
</dbReference>